<dbReference type="EMBL" id="CP016616">
    <property type="protein sequence ID" value="ANY77412.1"/>
    <property type="molecule type" value="Genomic_DNA"/>
</dbReference>
<accession>A0A1B2EC07</accession>
<evidence type="ECO:0000313" key="1">
    <source>
        <dbReference type="EMBL" id="ANY77412.1"/>
    </source>
</evidence>
<name>A0A1B2EC07_9HYPH</name>
<dbReference type="OrthoDB" id="9881195at2"/>
<dbReference type="KEGG" id="moc:BB934_03575"/>
<dbReference type="RefSeq" id="WP_099508411.1">
    <property type="nucleotide sequence ID" value="NZ_CP016616.1"/>
</dbReference>
<sequence length="126" mass="13940">MIKFNPVRFAQAERRAVEMGAAQALEELVRAAAEGGLARYANFPDGIKIRYHLELADNGRTWVVVVLGDLGADHICALPDRRRYLEDGRLCSSPGEQLQWRWSGRCGSANVRPLMGLSCGIVNLTE</sequence>
<reference evidence="1" key="1">
    <citation type="submission" date="2016-07" db="EMBL/GenBank/DDBJ databases">
        <title>Microvirga ossetica sp. nov. a new species of rhizobia isolated from root nodules of the legume species Vicia alpestris Steven originated from North Ossetia region in the Caucasus.</title>
        <authorList>
            <person name="Safronova V.I."/>
            <person name="Kuznetsova I.G."/>
            <person name="Sazanova A.L."/>
            <person name="Belimov A."/>
            <person name="Andronov E."/>
            <person name="Osledkin Y.S."/>
            <person name="Onishchuk O.P."/>
            <person name="Kurchak O.N."/>
            <person name="Shaposhnikov A.I."/>
            <person name="Willems A."/>
            <person name="Tikhonovich I.A."/>
        </authorList>
    </citation>
    <scope>NUCLEOTIDE SEQUENCE [LARGE SCALE GENOMIC DNA]</scope>
    <source>
        <strain evidence="1">V5/3M</strain>
    </source>
</reference>
<proteinExistence type="predicted"/>
<protein>
    <submittedName>
        <fullName evidence="1">Uncharacterized protein</fullName>
    </submittedName>
</protein>
<organism evidence="1">
    <name type="scientific">Microvirga ossetica</name>
    <dbReference type="NCBI Taxonomy" id="1882682"/>
    <lineage>
        <taxon>Bacteria</taxon>
        <taxon>Pseudomonadati</taxon>
        <taxon>Pseudomonadota</taxon>
        <taxon>Alphaproteobacteria</taxon>
        <taxon>Hyphomicrobiales</taxon>
        <taxon>Methylobacteriaceae</taxon>
        <taxon>Microvirga</taxon>
    </lineage>
</organism>
<dbReference type="AlphaFoldDB" id="A0A1B2EC07"/>
<gene>
    <name evidence="1" type="ORF">BB934_03575</name>
</gene>